<feature type="transmembrane region" description="Helical" evidence="1">
    <location>
        <begin position="208"/>
        <end position="229"/>
    </location>
</feature>
<evidence type="ECO:0000313" key="4">
    <source>
        <dbReference type="EMBL" id="MBB6135751.1"/>
    </source>
</evidence>
<dbReference type="GO" id="GO:0009103">
    <property type="term" value="P:lipopolysaccharide biosynthetic process"/>
    <property type="evidence" value="ECO:0007669"/>
    <property type="project" value="TreeGrafter"/>
</dbReference>
<feature type="transmembrane region" description="Helical" evidence="1">
    <location>
        <begin position="85"/>
        <end position="104"/>
    </location>
</feature>
<feature type="transmembrane region" description="Helical" evidence="1">
    <location>
        <begin position="21"/>
        <end position="38"/>
    </location>
</feature>
<name>A0A7W9X3E8_9BURK</name>
<dbReference type="GO" id="GO:0016020">
    <property type="term" value="C:membrane"/>
    <property type="evidence" value="ECO:0007669"/>
    <property type="project" value="TreeGrafter"/>
</dbReference>
<feature type="transmembrane region" description="Helical" evidence="1">
    <location>
        <begin position="283"/>
        <end position="303"/>
    </location>
</feature>
<feature type="transmembrane region" description="Helical" evidence="1">
    <location>
        <begin position="147"/>
        <end position="168"/>
    </location>
</feature>
<dbReference type="PANTHER" id="PTHR23028:SF53">
    <property type="entry name" value="ACYL_TRANSF_3 DOMAIN-CONTAINING PROTEIN"/>
    <property type="match status" value="1"/>
</dbReference>
<dbReference type="PANTHER" id="PTHR23028">
    <property type="entry name" value="ACETYLTRANSFERASE"/>
    <property type="match status" value="1"/>
</dbReference>
<evidence type="ECO:0000259" key="3">
    <source>
        <dbReference type="Pfam" id="PF19040"/>
    </source>
</evidence>
<gene>
    <name evidence="4" type="ORF">HD842_003918</name>
</gene>
<dbReference type="AlphaFoldDB" id="A0A7W9X3E8"/>
<keyword evidence="5" id="KW-1185">Reference proteome</keyword>
<dbReference type="InterPro" id="IPR002656">
    <property type="entry name" value="Acyl_transf_3_dom"/>
</dbReference>
<dbReference type="InterPro" id="IPR043968">
    <property type="entry name" value="SGNH"/>
</dbReference>
<feature type="transmembrane region" description="Helical" evidence="1">
    <location>
        <begin position="378"/>
        <end position="399"/>
    </location>
</feature>
<proteinExistence type="predicted"/>
<keyword evidence="1" id="KW-0812">Transmembrane</keyword>
<dbReference type="Pfam" id="PF19040">
    <property type="entry name" value="SGNH"/>
    <property type="match status" value="1"/>
</dbReference>
<keyword evidence="1" id="KW-0472">Membrane</keyword>
<sequence>MHTDRQAIVAAQHSPYRADIDGMRGIAVAIVVLFHAFPTLIPGGFIGVDIFFVISGYLISTILITEFETRTFSYGHFYARRARRIFPALILVMGATLAFGWVALFPDEFKMLGKHIVGGSTFLSNVFLWFEVGYFDTAAETKPLLHLWSLGIEEQFYIFWPILLALAFRFRANLFWLTMTLLALSFLVNVGGIRHFPSATFYSIASRAWELLIGAMLACLSLQEVSVFFGGMRRPAADGSGMQTQPLFDSNSPGGRNALSFAGLALIVLACVLVRGGKGFPGWWALLPTLGAGCLIAAGPQAWVNRVILSNRVLVWVGLISYPLYLWHWPLLSYAQIVESGVPAREIRMAAVAGAIVLAWLTYKLVEQPIRRRGARHPAVAIVLAILVVVVGAAGAWVYKNDGMPARAGIVENANFQKALILVEDVANAAACKKRYGFDTIYEYCLMAHVDDAPTIAMVGDSHAYHVVAGLMKYYTGQGENLVYFGTRIPYIGVQPGLNDPYQEATAQMLELVLSTRSIKTVIISTILKHNDESPEGRLLIEQFRTTLQQLRDAGKEVIYLYDVPTLNFDPRSCIKRAGIPSSTTNRDCAMDVADFNKAVQGHNKIVASVLQAFPSVLTFEPARYLCDEQHCLAKRDNKLLYRDTNHLSYDGDLYVGAKFAEEQQARALQRR</sequence>
<evidence type="ECO:0000259" key="2">
    <source>
        <dbReference type="Pfam" id="PF01757"/>
    </source>
</evidence>
<dbReference type="InterPro" id="IPR050879">
    <property type="entry name" value="Acyltransferase_3"/>
</dbReference>
<feature type="domain" description="Acyltransferase 3" evidence="2">
    <location>
        <begin position="18"/>
        <end position="363"/>
    </location>
</feature>
<feature type="transmembrane region" description="Helical" evidence="1">
    <location>
        <begin position="44"/>
        <end position="64"/>
    </location>
</feature>
<evidence type="ECO:0000313" key="5">
    <source>
        <dbReference type="Proteomes" id="UP000540787"/>
    </source>
</evidence>
<organism evidence="4 5">
    <name type="scientific">Massilia aurea</name>
    <dbReference type="NCBI Taxonomy" id="373040"/>
    <lineage>
        <taxon>Bacteria</taxon>
        <taxon>Pseudomonadati</taxon>
        <taxon>Pseudomonadota</taxon>
        <taxon>Betaproteobacteria</taxon>
        <taxon>Burkholderiales</taxon>
        <taxon>Oxalobacteraceae</taxon>
        <taxon>Telluria group</taxon>
        <taxon>Massilia</taxon>
    </lineage>
</organism>
<dbReference type="Proteomes" id="UP000540787">
    <property type="component" value="Unassembled WGS sequence"/>
</dbReference>
<feature type="transmembrane region" description="Helical" evidence="1">
    <location>
        <begin position="347"/>
        <end position="366"/>
    </location>
</feature>
<feature type="transmembrane region" description="Helical" evidence="1">
    <location>
        <begin position="258"/>
        <end position="276"/>
    </location>
</feature>
<feature type="transmembrane region" description="Helical" evidence="1">
    <location>
        <begin position="315"/>
        <end position="335"/>
    </location>
</feature>
<accession>A0A7W9X3E8</accession>
<feature type="domain" description="SGNH" evidence="3">
    <location>
        <begin position="441"/>
        <end position="661"/>
    </location>
</feature>
<dbReference type="Pfam" id="PF01757">
    <property type="entry name" value="Acyl_transf_3"/>
    <property type="match status" value="1"/>
</dbReference>
<keyword evidence="1" id="KW-1133">Transmembrane helix</keyword>
<protein>
    <submittedName>
        <fullName evidence="4">Peptidoglycan/LPS O-acetylase OafA/YrhL</fullName>
    </submittedName>
</protein>
<evidence type="ECO:0000256" key="1">
    <source>
        <dbReference type="SAM" id="Phobius"/>
    </source>
</evidence>
<dbReference type="EMBL" id="JACHBX010000004">
    <property type="protein sequence ID" value="MBB6135751.1"/>
    <property type="molecule type" value="Genomic_DNA"/>
</dbReference>
<dbReference type="RefSeq" id="WP_370660859.1">
    <property type="nucleotide sequence ID" value="NZ_JACHBX010000004.1"/>
</dbReference>
<reference evidence="4 5" key="1">
    <citation type="submission" date="2020-08" db="EMBL/GenBank/DDBJ databases">
        <title>The Agave Microbiome: Exploring the role of microbial communities in plant adaptations to desert environments.</title>
        <authorList>
            <person name="Partida-Martinez L.P."/>
        </authorList>
    </citation>
    <scope>NUCLEOTIDE SEQUENCE [LARGE SCALE GENOMIC DNA]</scope>
    <source>
        <strain evidence="4 5">AT3.2</strain>
    </source>
</reference>
<comment type="caution">
    <text evidence="4">The sequence shown here is derived from an EMBL/GenBank/DDBJ whole genome shotgun (WGS) entry which is preliminary data.</text>
</comment>
<feature type="transmembrane region" description="Helical" evidence="1">
    <location>
        <begin position="174"/>
        <end position="196"/>
    </location>
</feature>
<dbReference type="GO" id="GO:0016747">
    <property type="term" value="F:acyltransferase activity, transferring groups other than amino-acyl groups"/>
    <property type="evidence" value="ECO:0007669"/>
    <property type="project" value="InterPro"/>
</dbReference>